<evidence type="ECO:0000256" key="4">
    <source>
        <dbReference type="ARBA" id="ARBA00023315"/>
    </source>
</evidence>
<keyword evidence="5" id="KW-0812">Transmembrane</keyword>
<name>C1BRE5_CALRO</name>
<feature type="domain" description="Phospholipid/glycerol acyltransferase" evidence="6">
    <location>
        <begin position="95"/>
        <end position="213"/>
    </location>
</feature>
<evidence type="ECO:0000259" key="6">
    <source>
        <dbReference type="SMART" id="SM00563"/>
    </source>
</evidence>
<gene>
    <name evidence="7" type="primary">PLSC</name>
</gene>
<evidence type="ECO:0000256" key="1">
    <source>
        <dbReference type="ARBA" id="ARBA00004728"/>
    </source>
</evidence>
<protein>
    <recommendedName>
        <fullName evidence="2">1-acylglycerol-3-phosphate O-acyltransferase</fullName>
        <ecNumber evidence="2">2.3.1.51</ecNumber>
    </recommendedName>
</protein>
<comment type="pathway">
    <text evidence="1">Phospholipid metabolism; CDP-diacylglycerol biosynthesis; CDP-diacylglycerol from sn-glycerol 3-phosphate: step 2/3.</text>
</comment>
<dbReference type="CDD" id="cd07989">
    <property type="entry name" value="LPLAT_AGPAT-like"/>
    <property type="match status" value="1"/>
</dbReference>
<dbReference type="GO" id="GO:0003841">
    <property type="term" value="F:1-acylglycerol-3-phosphate O-acyltransferase activity"/>
    <property type="evidence" value="ECO:0007669"/>
    <property type="project" value="UniProtKB-EC"/>
</dbReference>
<keyword evidence="5" id="KW-1133">Transmembrane helix</keyword>
<dbReference type="AlphaFoldDB" id="C1BRE5"/>
<dbReference type="SMART" id="SM00563">
    <property type="entry name" value="PlsC"/>
    <property type="match status" value="1"/>
</dbReference>
<dbReference type="InterPro" id="IPR002123">
    <property type="entry name" value="Plipid/glycerol_acylTrfase"/>
</dbReference>
<organism evidence="7">
    <name type="scientific">Caligus rogercresseyi</name>
    <name type="common">Sea louse</name>
    <dbReference type="NCBI Taxonomy" id="217165"/>
    <lineage>
        <taxon>Eukaryota</taxon>
        <taxon>Metazoa</taxon>
        <taxon>Ecdysozoa</taxon>
        <taxon>Arthropoda</taxon>
        <taxon>Crustacea</taxon>
        <taxon>Multicrustacea</taxon>
        <taxon>Hexanauplia</taxon>
        <taxon>Copepoda</taxon>
        <taxon>Siphonostomatoida</taxon>
        <taxon>Caligidae</taxon>
        <taxon>Caligus</taxon>
    </lineage>
</organism>
<evidence type="ECO:0000256" key="3">
    <source>
        <dbReference type="ARBA" id="ARBA00022679"/>
    </source>
</evidence>
<feature type="transmembrane region" description="Helical" evidence="5">
    <location>
        <begin position="30"/>
        <end position="50"/>
    </location>
</feature>
<dbReference type="Pfam" id="PF01553">
    <property type="entry name" value="Acyltransferase"/>
    <property type="match status" value="1"/>
</dbReference>
<reference evidence="7" key="1">
    <citation type="submission" date="2009-03" db="EMBL/GenBank/DDBJ databases">
        <title>Caligus rogercresseyi ESTs and full-length cDNAs.</title>
        <authorList>
            <person name="Yasuike M."/>
            <person name="von Schalburg K."/>
            <person name="Cooper G."/>
            <person name="Leong J."/>
            <person name="Jones S.R.M."/>
            <person name="Koop B.F."/>
        </authorList>
    </citation>
    <scope>NUCLEOTIDE SEQUENCE</scope>
    <source>
        <tissue evidence="7">Whole tissue</tissue>
    </source>
</reference>
<dbReference type="GO" id="GO:0005783">
    <property type="term" value="C:endoplasmic reticulum"/>
    <property type="evidence" value="ECO:0007669"/>
    <property type="project" value="TreeGrafter"/>
</dbReference>
<keyword evidence="3 7" id="KW-0808">Transferase</keyword>
<dbReference type="PANTHER" id="PTHR10434:SF11">
    <property type="entry name" value="1-ACYL-SN-GLYCEROL-3-PHOSPHATE ACYLTRANSFERASE"/>
    <property type="match status" value="1"/>
</dbReference>
<keyword evidence="5" id="KW-0472">Membrane</keyword>
<dbReference type="EC" id="2.3.1.51" evidence="2"/>
<sequence length="278" mass="31522">MSTLYIFLCLLGVLTMLCLISERIAWYVKFLFVGWVLIITNIIIITFALLEPSNTDKAVRKAHSFINVMRDNLLGLTIEVRGVKEALESSTEKSFVILCNHQSVLDMLVMGEVWSIVDKIRVAVKAEFRNYGLFSMAMQLCGAVFVDRKASTGRDTLNKAVQDLRDSHCSLFVFPEGTRHFSPKLEFLPFKKGAFHAAFDAGYPLLPVVISHYDFLDEPYSFKRGKIVLKVLEPVSLEGRIKQDDMEAVIKETRDKMFEAYNEISDSSSSIKAVKKDE</sequence>
<dbReference type="PANTHER" id="PTHR10434">
    <property type="entry name" value="1-ACYL-SN-GLYCEROL-3-PHOSPHATE ACYLTRANSFERASE"/>
    <property type="match status" value="1"/>
</dbReference>
<proteinExistence type="evidence at transcript level"/>
<dbReference type="EMBL" id="BT077174">
    <property type="protein sequence ID" value="ACO11598.1"/>
    <property type="molecule type" value="mRNA"/>
</dbReference>
<keyword evidence="4 7" id="KW-0012">Acyltransferase</keyword>
<accession>C1BRE5</accession>
<evidence type="ECO:0000256" key="5">
    <source>
        <dbReference type="SAM" id="Phobius"/>
    </source>
</evidence>
<dbReference type="SUPFAM" id="SSF69593">
    <property type="entry name" value="Glycerol-3-phosphate (1)-acyltransferase"/>
    <property type="match status" value="1"/>
</dbReference>
<evidence type="ECO:0000256" key="2">
    <source>
        <dbReference type="ARBA" id="ARBA00013211"/>
    </source>
</evidence>
<dbReference type="GO" id="GO:0006654">
    <property type="term" value="P:phosphatidic acid biosynthetic process"/>
    <property type="evidence" value="ECO:0007669"/>
    <property type="project" value="TreeGrafter"/>
</dbReference>
<evidence type="ECO:0000313" key="7">
    <source>
        <dbReference type="EMBL" id="ACO11598.1"/>
    </source>
</evidence>